<dbReference type="RefSeq" id="WP_029313069.1">
    <property type="nucleotide sequence ID" value="NZ_FTNE01000005.1"/>
</dbReference>
<dbReference type="Proteomes" id="UP000186308">
    <property type="component" value="Unassembled WGS sequence"/>
</dbReference>
<evidence type="ECO:0000313" key="1">
    <source>
        <dbReference type="EMBL" id="SIQ46580.1"/>
    </source>
</evidence>
<protein>
    <submittedName>
        <fullName evidence="1">Uncharacterized protein</fullName>
    </submittedName>
</protein>
<reference evidence="1 2" key="1">
    <citation type="submission" date="2017-01" db="EMBL/GenBank/DDBJ databases">
        <authorList>
            <person name="Varghese N."/>
            <person name="Submissions S."/>
        </authorList>
    </citation>
    <scope>NUCLEOTIDE SEQUENCE [LARGE SCALE GENOMIC DNA]</scope>
    <source>
        <strain evidence="1 2">ATCC 35905</strain>
    </source>
</reference>
<name>A0A8G2CJ83_ACIRU</name>
<sequence>MTNETFIVAARRTVQAEGRTFGPGDEIQLPPADAAQMLAAGFVHRPGEAVTYPVQINMRPLEGNPAGIGHIGPVR</sequence>
<organism evidence="1 2">
    <name type="scientific">Acidiphilium rubrum</name>
    <dbReference type="NCBI Taxonomy" id="526"/>
    <lineage>
        <taxon>Bacteria</taxon>
        <taxon>Pseudomonadati</taxon>
        <taxon>Pseudomonadota</taxon>
        <taxon>Alphaproteobacteria</taxon>
        <taxon>Acetobacterales</taxon>
        <taxon>Acidocellaceae</taxon>
        <taxon>Acidiphilium</taxon>
    </lineage>
</organism>
<accession>A0A8G2CJ83</accession>
<proteinExistence type="predicted"/>
<keyword evidence="2" id="KW-1185">Reference proteome</keyword>
<evidence type="ECO:0000313" key="2">
    <source>
        <dbReference type="Proteomes" id="UP000186308"/>
    </source>
</evidence>
<comment type="caution">
    <text evidence="1">The sequence shown here is derived from an EMBL/GenBank/DDBJ whole genome shotgun (WGS) entry which is preliminary data.</text>
</comment>
<dbReference type="AlphaFoldDB" id="A0A8G2CJ83"/>
<dbReference type="EMBL" id="FTNE01000005">
    <property type="protein sequence ID" value="SIQ46580.1"/>
    <property type="molecule type" value="Genomic_DNA"/>
</dbReference>
<gene>
    <name evidence="1" type="ORF">SAMN05421828_10530</name>
</gene>